<dbReference type="FunFam" id="3.40.50.150:FF:000010">
    <property type="entry name" value="Protein-L-isoaspartate O-methyltransferase"/>
    <property type="match status" value="1"/>
</dbReference>
<dbReference type="EMBL" id="FZQA01000008">
    <property type="protein sequence ID" value="SNT75538.1"/>
    <property type="molecule type" value="Genomic_DNA"/>
</dbReference>
<dbReference type="GO" id="GO:0030091">
    <property type="term" value="P:protein repair"/>
    <property type="evidence" value="ECO:0007669"/>
    <property type="project" value="UniProtKB-UniRule"/>
</dbReference>
<dbReference type="PANTHER" id="PTHR11579">
    <property type="entry name" value="PROTEIN-L-ISOASPARTATE O-METHYLTRANSFERASE"/>
    <property type="match status" value="1"/>
</dbReference>
<dbReference type="SUPFAM" id="SSF53335">
    <property type="entry name" value="S-adenosyl-L-methionine-dependent methyltransferases"/>
    <property type="match status" value="1"/>
</dbReference>
<comment type="catalytic activity">
    <reaction evidence="7">
        <text>[protein]-L-isoaspartate + S-adenosyl-L-methionine = [protein]-L-isoaspartate alpha-methyl ester + S-adenosyl-L-homocysteine</text>
        <dbReference type="Rhea" id="RHEA:12705"/>
        <dbReference type="Rhea" id="RHEA-COMP:12143"/>
        <dbReference type="Rhea" id="RHEA-COMP:12144"/>
        <dbReference type="ChEBI" id="CHEBI:57856"/>
        <dbReference type="ChEBI" id="CHEBI:59789"/>
        <dbReference type="ChEBI" id="CHEBI:90596"/>
        <dbReference type="ChEBI" id="CHEBI:90598"/>
        <dbReference type="EC" id="2.1.1.77"/>
    </reaction>
</comment>
<keyword evidence="3 7" id="KW-0963">Cytoplasm</keyword>
<dbReference type="PANTHER" id="PTHR11579:SF0">
    <property type="entry name" value="PROTEIN-L-ISOASPARTATE(D-ASPARTATE) O-METHYLTRANSFERASE"/>
    <property type="match status" value="1"/>
</dbReference>
<comment type="subcellular location">
    <subcellularLocation>
        <location evidence="1 7">Cytoplasm</location>
    </subcellularLocation>
</comment>
<evidence type="ECO:0000256" key="7">
    <source>
        <dbReference type="HAMAP-Rule" id="MF_00090"/>
    </source>
</evidence>
<gene>
    <name evidence="7" type="primary">pcm</name>
    <name evidence="8" type="ORF">SAMN06297382_2790</name>
</gene>
<dbReference type="Gene3D" id="3.40.50.150">
    <property type="entry name" value="Vaccinia Virus protein VP39"/>
    <property type="match status" value="1"/>
</dbReference>
<dbReference type="InterPro" id="IPR000682">
    <property type="entry name" value="PCMT"/>
</dbReference>
<comment type="similarity">
    <text evidence="2 7">Belongs to the methyltransferase superfamily. L-isoaspartyl/D-aspartyl protein methyltransferase family.</text>
</comment>
<dbReference type="Pfam" id="PF01135">
    <property type="entry name" value="PCMT"/>
    <property type="match status" value="1"/>
</dbReference>
<evidence type="ECO:0000256" key="3">
    <source>
        <dbReference type="ARBA" id="ARBA00022490"/>
    </source>
</evidence>
<protein>
    <recommendedName>
        <fullName evidence="7">Protein-L-isoaspartate O-methyltransferase</fullName>
        <ecNumber evidence="7">2.1.1.77</ecNumber>
    </recommendedName>
    <alternativeName>
        <fullName evidence="7">L-isoaspartyl protein carboxyl methyltransferase</fullName>
    </alternativeName>
    <alternativeName>
        <fullName evidence="7">Protein L-isoaspartyl methyltransferase</fullName>
    </alternativeName>
    <alternativeName>
        <fullName evidence="7">Protein-beta-aspartate methyltransferase</fullName>
        <shortName evidence="7">PIMT</shortName>
    </alternativeName>
</protein>
<dbReference type="AlphaFoldDB" id="A0A239PZM8"/>
<dbReference type="RefSeq" id="WP_089413206.1">
    <property type="nucleotide sequence ID" value="NZ_FZQA01000008.1"/>
</dbReference>
<reference evidence="8 9" key="1">
    <citation type="submission" date="2017-07" db="EMBL/GenBank/DDBJ databases">
        <authorList>
            <person name="Sun Z.S."/>
            <person name="Albrecht U."/>
            <person name="Echele G."/>
            <person name="Lee C.C."/>
        </authorList>
    </citation>
    <scope>NUCLEOTIDE SEQUENCE [LARGE SCALE GENOMIC DNA]</scope>
    <source>
        <strain evidence="8 9">CGMCC 1.12710</strain>
    </source>
</reference>
<dbReference type="NCBIfam" id="TIGR00080">
    <property type="entry name" value="pimt"/>
    <property type="match status" value="1"/>
</dbReference>
<evidence type="ECO:0000256" key="2">
    <source>
        <dbReference type="ARBA" id="ARBA00005369"/>
    </source>
</evidence>
<organism evidence="8 9">
    <name type="scientific">Amphiplicatus metriothermophilus</name>
    <dbReference type="NCBI Taxonomy" id="1519374"/>
    <lineage>
        <taxon>Bacteria</taxon>
        <taxon>Pseudomonadati</taxon>
        <taxon>Pseudomonadota</taxon>
        <taxon>Alphaproteobacteria</taxon>
        <taxon>Parvularculales</taxon>
        <taxon>Parvularculaceae</taxon>
        <taxon>Amphiplicatus</taxon>
    </lineage>
</organism>
<dbReference type="NCBIfam" id="NF001453">
    <property type="entry name" value="PRK00312.1"/>
    <property type="match status" value="1"/>
</dbReference>
<dbReference type="PROSITE" id="PS01279">
    <property type="entry name" value="PCMT"/>
    <property type="match status" value="1"/>
</dbReference>
<dbReference type="GO" id="GO:0005737">
    <property type="term" value="C:cytoplasm"/>
    <property type="evidence" value="ECO:0007669"/>
    <property type="project" value="UniProtKB-SubCell"/>
</dbReference>
<dbReference type="EC" id="2.1.1.77" evidence="7"/>
<evidence type="ECO:0000313" key="9">
    <source>
        <dbReference type="Proteomes" id="UP000198346"/>
    </source>
</evidence>
<feature type="active site" evidence="7">
    <location>
        <position position="76"/>
    </location>
</feature>
<accession>A0A239PZM8</accession>
<comment type="function">
    <text evidence="7">Catalyzes the methyl esterification of L-isoaspartyl residues in peptides and proteins that result from spontaneous decomposition of normal L-aspartyl and L-asparaginyl residues. It plays a role in the repair and/or degradation of damaged proteins.</text>
</comment>
<evidence type="ECO:0000256" key="5">
    <source>
        <dbReference type="ARBA" id="ARBA00022679"/>
    </source>
</evidence>
<dbReference type="Proteomes" id="UP000198346">
    <property type="component" value="Unassembled WGS sequence"/>
</dbReference>
<dbReference type="GO" id="GO:0004719">
    <property type="term" value="F:protein-L-isoaspartate (D-aspartate) O-methyltransferase activity"/>
    <property type="evidence" value="ECO:0007669"/>
    <property type="project" value="UniProtKB-UniRule"/>
</dbReference>
<dbReference type="GO" id="GO:0032259">
    <property type="term" value="P:methylation"/>
    <property type="evidence" value="ECO:0007669"/>
    <property type="project" value="UniProtKB-KW"/>
</dbReference>
<evidence type="ECO:0000256" key="4">
    <source>
        <dbReference type="ARBA" id="ARBA00022603"/>
    </source>
</evidence>
<keyword evidence="5 7" id="KW-0808">Transferase</keyword>
<proteinExistence type="inferred from homology"/>
<sequence length="225" mass="24482">MSDLDPRALGARRQAMISAIAAHADFCADRTGRESLSEAVMQAMARVPRHLFVPAEMQPFAYEDTPLPIGWGKTISQPFIVALMTDLLELEEEDRTLEVGTGLGYQAAVLGELCDAVFTVELIPELAAEAERRLREAGYGHIRVRTGDGSRGWPEEAPFDKILVAAAPAQIPGALLDQLKPGGRMVLPVGGEDSQELTLVEKDVRGEIRERAVLPVRFSALTISH</sequence>
<name>A0A239PZM8_9PROT</name>
<dbReference type="CDD" id="cd02440">
    <property type="entry name" value="AdoMet_MTases"/>
    <property type="match status" value="1"/>
</dbReference>
<keyword evidence="9" id="KW-1185">Reference proteome</keyword>
<evidence type="ECO:0000256" key="6">
    <source>
        <dbReference type="ARBA" id="ARBA00022691"/>
    </source>
</evidence>
<dbReference type="InterPro" id="IPR029063">
    <property type="entry name" value="SAM-dependent_MTases_sf"/>
</dbReference>
<dbReference type="HAMAP" id="MF_00090">
    <property type="entry name" value="PIMT"/>
    <property type="match status" value="1"/>
</dbReference>
<keyword evidence="6 7" id="KW-0949">S-adenosyl-L-methionine</keyword>
<dbReference type="OrthoDB" id="9810066at2"/>
<evidence type="ECO:0000313" key="8">
    <source>
        <dbReference type="EMBL" id="SNT75538.1"/>
    </source>
</evidence>
<keyword evidence="4 7" id="KW-0489">Methyltransferase</keyword>
<evidence type="ECO:0000256" key="1">
    <source>
        <dbReference type="ARBA" id="ARBA00004496"/>
    </source>
</evidence>